<feature type="domain" description="dUTPase-like" evidence="6">
    <location>
        <begin position="73"/>
        <end position="177"/>
    </location>
</feature>
<evidence type="ECO:0000259" key="6">
    <source>
        <dbReference type="Pfam" id="PF00692"/>
    </source>
</evidence>
<evidence type="ECO:0000313" key="8">
    <source>
        <dbReference type="Proteomes" id="UP000051586"/>
    </source>
</evidence>
<keyword evidence="4" id="KW-0546">Nucleotide metabolism</keyword>
<dbReference type="InterPro" id="IPR036157">
    <property type="entry name" value="dUTPase-like_sf"/>
</dbReference>
<evidence type="ECO:0000313" key="7">
    <source>
        <dbReference type="EMBL" id="KRM92581.1"/>
    </source>
</evidence>
<dbReference type="GO" id="GO:0000287">
    <property type="term" value="F:magnesium ion binding"/>
    <property type="evidence" value="ECO:0007669"/>
    <property type="project" value="InterPro"/>
</dbReference>
<dbReference type="InterPro" id="IPR029054">
    <property type="entry name" value="dUTPase-like"/>
</dbReference>
<dbReference type="PATRIC" id="fig|1423745.4.peg.200"/>
<evidence type="ECO:0000256" key="4">
    <source>
        <dbReference type="ARBA" id="ARBA00023080"/>
    </source>
</evidence>
<dbReference type="STRING" id="1423745.GCA_001311215_00389"/>
<keyword evidence="3 7" id="KW-0378">Hydrolase</keyword>
<dbReference type="PANTHER" id="PTHR11241">
    <property type="entry name" value="DEOXYURIDINE 5'-TRIPHOSPHATE NUCLEOTIDOHYDROLASE"/>
    <property type="match status" value="1"/>
</dbReference>
<dbReference type="Pfam" id="PF00692">
    <property type="entry name" value="dUTPase"/>
    <property type="match status" value="1"/>
</dbReference>
<evidence type="ECO:0000256" key="5">
    <source>
        <dbReference type="ARBA" id="ARBA00047686"/>
    </source>
</evidence>
<dbReference type="Proteomes" id="UP000051586">
    <property type="component" value="Unassembled WGS sequence"/>
</dbReference>
<dbReference type="SUPFAM" id="SSF51283">
    <property type="entry name" value="dUTPase-like"/>
    <property type="match status" value="1"/>
</dbReference>
<dbReference type="Gene3D" id="2.70.40.10">
    <property type="match status" value="1"/>
</dbReference>
<dbReference type="EMBL" id="AYZI01000001">
    <property type="protein sequence ID" value="KRM92581.1"/>
    <property type="molecule type" value="Genomic_DNA"/>
</dbReference>
<name>A0A0R2CMM9_9LACO</name>
<sequence length="178" mass="19920">MKRGFEIVTKALPLDLELPQRATQQAAGYDLASSVDMTLPSIWKRGFFRAIRLLAQARALDEEQLENAQKILKPVLIPTGIKAYMQPDEVLVVANRSSNPLKRSLVIPNGIGIIDADYYNNEKNEGEIFVQMVNVGLTDRKIKKGERIAQGIFMPYLRADQEKFPTKKRQGGFGSSGK</sequence>
<protein>
    <recommendedName>
        <fullName evidence="2">dUTP diphosphatase</fullName>
        <ecNumber evidence="2">3.6.1.23</ecNumber>
    </recommendedName>
</protein>
<evidence type="ECO:0000256" key="2">
    <source>
        <dbReference type="ARBA" id="ARBA00012379"/>
    </source>
</evidence>
<dbReference type="EC" id="3.6.1.23" evidence="2"/>
<dbReference type="CDD" id="cd07557">
    <property type="entry name" value="trimeric_dUTPase"/>
    <property type="match status" value="1"/>
</dbReference>
<comment type="similarity">
    <text evidence="1">Belongs to the dUTPase family.</text>
</comment>
<dbReference type="AlphaFoldDB" id="A0A0R2CMM9"/>
<dbReference type="InterPro" id="IPR008181">
    <property type="entry name" value="dUTPase"/>
</dbReference>
<dbReference type="RefSeq" id="WP_009167421.1">
    <property type="nucleotide sequence ID" value="NZ_AYZI01000001.1"/>
</dbReference>
<dbReference type="PANTHER" id="PTHR11241:SF0">
    <property type="entry name" value="DEOXYURIDINE 5'-TRIPHOSPHATE NUCLEOTIDOHYDROLASE"/>
    <property type="match status" value="1"/>
</dbReference>
<proteinExistence type="inferred from homology"/>
<comment type="catalytic activity">
    <reaction evidence="5">
        <text>dUTP + H2O = dUMP + diphosphate + H(+)</text>
        <dbReference type="Rhea" id="RHEA:10248"/>
        <dbReference type="ChEBI" id="CHEBI:15377"/>
        <dbReference type="ChEBI" id="CHEBI:15378"/>
        <dbReference type="ChEBI" id="CHEBI:33019"/>
        <dbReference type="ChEBI" id="CHEBI:61555"/>
        <dbReference type="ChEBI" id="CHEBI:246422"/>
        <dbReference type="EC" id="3.6.1.23"/>
    </reaction>
</comment>
<gene>
    <name evidence="7" type="ORF">FC87_GL000193</name>
</gene>
<dbReference type="GO" id="GO:0046081">
    <property type="term" value="P:dUTP catabolic process"/>
    <property type="evidence" value="ECO:0007669"/>
    <property type="project" value="InterPro"/>
</dbReference>
<comment type="caution">
    <text evidence="7">The sequence shown here is derived from an EMBL/GenBank/DDBJ whole genome shotgun (WGS) entry which is preliminary data.</text>
</comment>
<dbReference type="GO" id="GO:0004170">
    <property type="term" value="F:dUTP diphosphatase activity"/>
    <property type="evidence" value="ECO:0007669"/>
    <property type="project" value="UniProtKB-EC"/>
</dbReference>
<dbReference type="InterPro" id="IPR033704">
    <property type="entry name" value="dUTPase_trimeric"/>
</dbReference>
<evidence type="ECO:0000256" key="1">
    <source>
        <dbReference type="ARBA" id="ARBA00006581"/>
    </source>
</evidence>
<evidence type="ECO:0000256" key="3">
    <source>
        <dbReference type="ARBA" id="ARBA00022801"/>
    </source>
</evidence>
<dbReference type="GO" id="GO:0006226">
    <property type="term" value="P:dUMP biosynthetic process"/>
    <property type="evidence" value="ECO:0007669"/>
    <property type="project" value="InterPro"/>
</dbReference>
<accession>A0A0R2CMM9</accession>
<reference evidence="7 8" key="1">
    <citation type="journal article" date="2015" name="Genome Announc.">
        <title>Expanding the biotechnology potential of lactobacilli through comparative genomics of 213 strains and associated genera.</title>
        <authorList>
            <person name="Sun Z."/>
            <person name="Harris H.M."/>
            <person name="McCann A."/>
            <person name="Guo C."/>
            <person name="Argimon S."/>
            <person name="Zhang W."/>
            <person name="Yang X."/>
            <person name="Jeffery I.B."/>
            <person name="Cooney J.C."/>
            <person name="Kagawa T.F."/>
            <person name="Liu W."/>
            <person name="Song Y."/>
            <person name="Salvetti E."/>
            <person name="Wrobel A."/>
            <person name="Rasinkangas P."/>
            <person name="Parkhill J."/>
            <person name="Rea M.C."/>
            <person name="O'Sullivan O."/>
            <person name="Ritari J."/>
            <person name="Douillard F.P."/>
            <person name="Paul Ross R."/>
            <person name="Yang R."/>
            <person name="Briner A.E."/>
            <person name="Felis G.E."/>
            <person name="de Vos W.M."/>
            <person name="Barrangou R."/>
            <person name="Klaenhammer T.R."/>
            <person name="Caufield P.W."/>
            <person name="Cui Y."/>
            <person name="Zhang H."/>
            <person name="O'Toole P.W."/>
        </authorList>
    </citation>
    <scope>NUCLEOTIDE SEQUENCE [LARGE SCALE GENOMIC DNA]</scope>
    <source>
        <strain evidence="7 8">DSM 22689</strain>
    </source>
</reference>
<organism evidence="7 8">
    <name type="scientific">Fructilactobacillus florum DSM 22689 = JCM 16035</name>
    <dbReference type="NCBI Taxonomy" id="1423745"/>
    <lineage>
        <taxon>Bacteria</taxon>
        <taxon>Bacillati</taxon>
        <taxon>Bacillota</taxon>
        <taxon>Bacilli</taxon>
        <taxon>Lactobacillales</taxon>
        <taxon>Lactobacillaceae</taxon>
        <taxon>Fructilactobacillus</taxon>
    </lineage>
</organism>